<dbReference type="Pfam" id="PF23411">
    <property type="entry name" value="Beta-prop_Vps41"/>
    <property type="match status" value="1"/>
</dbReference>
<keyword evidence="1" id="KW-0813">Transport</keyword>
<evidence type="ECO:0000259" key="6">
    <source>
        <dbReference type="Pfam" id="PF23555"/>
    </source>
</evidence>
<evidence type="ECO:0000256" key="4">
    <source>
        <dbReference type="PROSITE-ProRule" id="PRU01006"/>
    </source>
</evidence>
<evidence type="ECO:0000313" key="8">
    <source>
        <dbReference type="Proteomes" id="UP001519460"/>
    </source>
</evidence>
<dbReference type="GO" id="GO:0006886">
    <property type="term" value="P:intracellular protein transport"/>
    <property type="evidence" value="ECO:0007669"/>
    <property type="project" value="UniProtKB-UniRule"/>
</dbReference>
<protein>
    <recommendedName>
        <fullName evidence="3">Vacuolar protein sorting-associated protein 41 homolog</fullName>
    </recommendedName>
</protein>
<evidence type="ECO:0000256" key="3">
    <source>
        <dbReference type="ARBA" id="ARBA00029538"/>
    </source>
</evidence>
<comment type="caution">
    <text evidence="7">The sequence shown here is derived from an EMBL/GenBank/DDBJ whole genome shotgun (WGS) entry which is preliminary data.</text>
</comment>
<dbReference type="InterPro" id="IPR045111">
    <property type="entry name" value="Vps41/Vps8"/>
</dbReference>
<proteinExistence type="predicted"/>
<feature type="domain" description="Vps41 C-terminal RING finger" evidence="6">
    <location>
        <begin position="494"/>
        <end position="533"/>
    </location>
</feature>
<keyword evidence="8" id="KW-1185">Reference proteome</keyword>
<gene>
    <name evidence="7" type="ORF">BaRGS_00000155</name>
</gene>
<keyword evidence="2" id="KW-0653">Protein transport</keyword>
<dbReference type="InterPro" id="IPR057780">
    <property type="entry name" value="Beta-prop_Vps41"/>
</dbReference>
<evidence type="ECO:0000256" key="1">
    <source>
        <dbReference type="ARBA" id="ARBA00022448"/>
    </source>
</evidence>
<name>A0ABD0M9U3_9CAEN</name>
<dbReference type="SUPFAM" id="SSF57850">
    <property type="entry name" value="RING/U-box"/>
    <property type="match status" value="1"/>
</dbReference>
<reference evidence="7 8" key="1">
    <citation type="journal article" date="2023" name="Sci. Data">
        <title>Genome assembly of the Korean intertidal mud-creeper Batillaria attramentaria.</title>
        <authorList>
            <person name="Patra A.K."/>
            <person name="Ho P.T."/>
            <person name="Jun S."/>
            <person name="Lee S.J."/>
            <person name="Kim Y."/>
            <person name="Won Y.J."/>
        </authorList>
    </citation>
    <scope>NUCLEOTIDE SEQUENCE [LARGE SCALE GENOMIC DNA]</scope>
    <source>
        <strain evidence="7">Wonlab-2016</strain>
    </source>
</reference>
<evidence type="ECO:0000313" key="7">
    <source>
        <dbReference type="EMBL" id="KAK7508589.1"/>
    </source>
</evidence>
<dbReference type="InterPro" id="IPR057779">
    <property type="entry name" value="Znf_RING_Vps41"/>
</dbReference>
<dbReference type="EMBL" id="JACVVK020000001">
    <property type="protein sequence ID" value="KAK7508589.1"/>
    <property type="molecule type" value="Genomic_DNA"/>
</dbReference>
<feature type="repeat" description="CHCR" evidence="4">
    <location>
        <begin position="272"/>
        <end position="416"/>
    </location>
</feature>
<dbReference type="InterPro" id="IPR011990">
    <property type="entry name" value="TPR-like_helical_dom_sf"/>
</dbReference>
<dbReference type="PANTHER" id="PTHR12616">
    <property type="entry name" value="VACUOLAR PROTEIN SORTING VPS41"/>
    <property type="match status" value="1"/>
</dbReference>
<dbReference type="Pfam" id="PF23556">
    <property type="entry name" value="TPR_Vps41"/>
    <property type="match status" value="1"/>
</dbReference>
<dbReference type="AlphaFoldDB" id="A0ABD0M9U3"/>
<dbReference type="PANTHER" id="PTHR12616:SF1">
    <property type="entry name" value="VACUOLAR PROTEIN SORTING-ASSOCIATED PROTEIN 41 HOMOLOG"/>
    <property type="match status" value="1"/>
</dbReference>
<evidence type="ECO:0000256" key="2">
    <source>
        <dbReference type="ARBA" id="ARBA00022927"/>
    </source>
</evidence>
<organism evidence="7 8">
    <name type="scientific">Batillaria attramentaria</name>
    <dbReference type="NCBI Taxonomy" id="370345"/>
    <lineage>
        <taxon>Eukaryota</taxon>
        <taxon>Metazoa</taxon>
        <taxon>Spiralia</taxon>
        <taxon>Lophotrochozoa</taxon>
        <taxon>Mollusca</taxon>
        <taxon>Gastropoda</taxon>
        <taxon>Caenogastropoda</taxon>
        <taxon>Sorbeoconcha</taxon>
        <taxon>Cerithioidea</taxon>
        <taxon>Batillariidae</taxon>
        <taxon>Batillaria</taxon>
    </lineage>
</organism>
<dbReference type="Gene3D" id="1.25.40.10">
    <property type="entry name" value="Tetratricopeptide repeat domain"/>
    <property type="match status" value="1"/>
</dbReference>
<dbReference type="PROSITE" id="PS50236">
    <property type="entry name" value="CHCR"/>
    <property type="match status" value="1"/>
</dbReference>
<accession>A0ABD0M9U3</accession>
<feature type="domain" description="Vps41 beta-propeller" evidence="5">
    <location>
        <begin position="2"/>
        <end position="61"/>
    </location>
</feature>
<dbReference type="InterPro" id="IPR000547">
    <property type="entry name" value="Clathrin_H-chain/VPS_repeat"/>
</dbReference>
<dbReference type="Proteomes" id="UP001519460">
    <property type="component" value="Unassembled WGS sequence"/>
</dbReference>
<dbReference type="SMART" id="SM00299">
    <property type="entry name" value="CLH"/>
    <property type="match status" value="1"/>
</dbReference>
<evidence type="ECO:0000259" key="5">
    <source>
        <dbReference type="Pfam" id="PF23411"/>
    </source>
</evidence>
<dbReference type="Pfam" id="PF23555">
    <property type="entry name" value="zf-RING_Vps41"/>
    <property type="match status" value="1"/>
</dbReference>
<feature type="non-terminal residue" evidence="7">
    <location>
        <position position="568"/>
    </location>
</feature>
<sequence>MVCKRPHLQIVEPYMNKYEEVSNDALSIRGFEEYRISDYHLECMPDENLFFIVSPKDVVVSHLRDMDDHISWLMEHERYEEAMACASDHAKELKTHSYEAIGRAYLDYLLEERNYGEAVKMCKRILGKRKDMWEEEIYKFAKIGQLRAISTCIPTEEPQLSPAIYEMVLNDFLQSDYEQFYQLIKSWPHELYNKDVLVNAIVTRLDREPNQEQLLQSLGQLYTFQKAFDKALAIYLRLKNKEVFALIQKHALYTAISDKIHALMDLDKEQATKMLLEHLDKIPVEKVVSQLTKHHELLYVYLDHLYAKDPSAAQDHAGQMVELYCEFDRSKLLSFLRRSESYPLQRALELCEHRGFVKEQVFLLGRMGNLTQALKMIMEGLGDVNHAIEFCKEQNDEELWENLISYSMVRPNFITALLHNVGADIDPIKIISRIEKGLTIPGLRDSLVKILQDYNLQISLREGCRKILVADSFNLLERLVKTQRKAIFMEDSQTCPVCGEQLIVSDLRIASNLVVFHCRHTYHEDCLPATVLQGTSATSAEDNVQVGLLWLASSGQCHKYDTDARLRH</sequence>